<feature type="transmembrane region" description="Helical" evidence="5">
    <location>
        <begin position="235"/>
        <end position="252"/>
    </location>
</feature>
<feature type="domain" description="Integral membrane bound transporter" evidence="6">
    <location>
        <begin position="197"/>
        <end position="319"/>
    </location>
</feature>
<dbReference type="Pfam" id="PF13515">
    <property type="entry name" value="FUSC_2"/>
    <property type="match status" value="1"/>
</dbReference>
<comment type="caution">
    <text evidence="7">The sequence shown here is derived from an EMBL/GenBank/DDBJ whole genome shotgun (WGS) entry which is preliminary data.</text>
</comment>
<dbReference type="OrthoDB" id="8592563at2"/>
<keyword evidence="4 5" id="KW-0472">Membrane</keyword>
<feature type="transmembrane region" description="Helical" evidence="5">
    <location>
        <begin position="112"/>
        <end position="130"/>
    </location>
</feature>
<evidence type="ECO:0000256" key="1">
    <source>
        <dbReference type="ARBA" id="ARBA00004141"/>
    </source>
</evidence>
<evidence type="ECO:0000256" key="3">
    <source>
        <dbReference type="ARBA" id="ARBA00022989"/>
    </source>
</evidence>
<reference evidence="7" key="1">
    <citation type="submission" date="2016-01" db="EMBL/GenBank/DDBJ databases">
        <authorList>
            <person name="Peeters C."/>
        </authorList>
    </citation>
    <scope>NUCLEOTIDE SEQUENCE [LARGE SCALE GENOMIC DNA]</scope>
    <source>
        <strain evidence="7">LMG 29325</strain>
    </source>
</reference>
<proteinExistence type="predicted"/>
<keyword evidence="2 5" id="KW-0812">Transmembrane</keyword>
<feature type="transmembrane region" description="Helical" evidence="5">
    <location>
        <begin position="306"/>
        <end position="326"/>
    </location>
</feature>
<evidence type="ECO:0000259" key="6">
    <source>
        <dbReference type="Pfam" id="PF13515"/>
    </source>
</evidence>
<evidence type="ECO:0000256" key="2">
    <source>
        <dbReference type="ARBA" id="ARBA00022692"/>
    </source>
</evidence>
<evidence type="ECO:0000256" key="4">
    <source>
        <dbReference type="ARBA" id="ARBA00023136"/>
    </source>
</evidence>
<evidence type="ECO:0000313" key="8">
    <source>
        <dbReference type="Proteomes" id="UP000054596"/>
    </source>
</evidence>
<feature type="transmembrane region" description="Helical" evidence="5">
    <location>
        <begin position="136"/>
        <end position="157"/>
    </location>
</feature>
<dbReference type="RefSeq" id="WP_086972861.1">
    <property type="nucleotide sequence ID" value="NZ_FCOJ02000059.1"/>
</dbReference>
<dbReference type="Proteomes" id="UP000054596">
    <property type="component" value="Unassembled WGS sequence"/>
</dbReference>
<comment type="subcellular location">
    <subcellularLocation>
        <location evidence="1">Membrane</location>
        <topology evidence="1">Multi-pass membrane protein</topology>
    </subcellularLocation>
</comment>
<gene>
    <name evidence="7" type="ORF">AWB82_05890</name>
</gene>
<dbReference type="InterPro" id="IPR049453">
    <property type="entry name" value="Memb_transporter_dom"/>
</dbReference>
<dbReference type="GO" id="GO:0016020">
    <property type="term" value="C:membrane"/>
    <property type="evidence" value="ECO:0007669"/>
    <property type="project" value="UniProtKB-SubCell"/>
</dbReference>
<feature type="transmembrane region" description="Helical" evidence="5">
    <location>
        <begin position="87"/>
        <end position="105"/>
    </location>
</feature>
<feature type="transmembrane region" description="Helical" evidence="5">
    <location>
        <begin position="281"/>
        <end position="300"/>
    </location>
</feature>
<evidence type="ECO:0000256" key="5">
    <source>
        <dbReference type="SAM" id="Phobius"/>
    </source>
</evidence>
<dbReference type="EMBL" id="FCOJ02000059">
    <property type="protein sequence ID" value="SAK86467.1"/>
    <property type="molecule type" value="Genomic_DNA"/>
</dbReference>
<protein>
    <recommendedName>
        <fullName evidence="6">Integral membrane bound transporter domain-containing protein</fullName>
    </recommendedName>
</protein>
<keyword evidence="3 5" id="KW-1133">Transmembrane helix</keyword>
<name>A0A158CXW5_9BURK</name>
<evidence type="ECO:0000313" key="7">
    <source>
        <dbReference type="EMBL" id="SAK86467.1"/>
    </source>
</evidence>
<sequence>MSADAPHLRIASEIKIWPLVHAAIALLPFVALALATGNALWMKASLLAIATTIAEDQLALRPLGVVAHGLAIIAGTYVLLLAELVPAFFVVACMLLAACVILLASRGSKFRALGNWTFIPVLVLANELHGGRTVDALLHAAPASLPYLFVALAPAIVSAHIRSRGKSAARWSNLDDFGERAPFGEDLAAMLGSVGIAAAMVVYARMDNAQWVIWGAASIVTGSVDTARTKLRNRAWGVIAGVPIGIVLGRFVVPHSGMAVTLATLAAFLTLVAFQRYVVGYFFRCVFVALAIMLANQSAADAFERLTHVLAGGVIGIVCVLGAHAASRRLSR</sequence>
<organism evidence="7 8">
    <name type="scientific">Caballeronia glebae</name>
    <dbReference type="NCBI Taxonomy" id="1777143"/>
    <lineage>
        <taxon>Bacteria</taxon>
        <taxon>Pseudomonadati</taxon>
        <taxon>Pseudomonadota</taxon>
        <taxon>Betaproteobacteria</taxon>
        <taxon>Burkholderiales</taxon>
        <taxon>Burkholderiaceae</taxon>
        <taxon>Caballeronia</taxon>
    </lineage>
</organism>
<dbReference type="AlphaFoldDB" id="A0A158CXW5"/>
<feature type="transmembrane region" description="Helical" evidence="5">
    <location>
        <begin position="62"/>
        <end position="81"/>
    </location>
</feature>
<accession>A0A158CXW5</accession>
<feature type="transmembrane region" description="Helical" evidence="5">
    <location>
        <begin position="258"/>
        <end position="274"/>
    </location>
</feature>
<feature type="transmembrane region" description="Helical" evidence="5">
    <location>
        <begin position="20"/>
        <end position="41"/>
    </location>
</feature>
<keyword evidence="8" id="KW-1185">Reference proteome</keyword>